<dbReference type="Proteomes" id="UP000012167">
    <property type="component" value="Segment"/>
</dbReference>
<dbReference type="InterPro" id="IPR021739">
    <property type="entry name" value="SaV-like"/>
</dbReference>
<reference evidence="1 2" key="1">
    <citation type="journal article" date="2013" name="Genome Announc.">
        <title>Complete Genome Sequence of the Novel Phage MG-B1 Infecting Bacillus weihenstephanensis.</title>
        <authorList>
            <person name="Redondo R.A."/>
            <person name="Kupczok A."/>
            <person name="Stift G."/>
            <person name="Bollback J.P."/>
        </authorList>
    </citation>
    <scope>NUCLEOTIDE SEQUENCE [LARGE SCALE GENOMIC DNA]</scope>
</reference>
<dbReference type="OrthoDB" id="8970at10239"/>
<dbReference type="Pfam" id="PF11753">
    <property type="entry name" value="DUF3310"/>
    <property type="match status" value="1"/>
</dbReference>
<dbReference type="KEGG" id="vg:16205408"/>
<gene>
    <name evidence="1" type="ORF">mgb1_003</name>
</gene>
<dbReference type="GeneID" id="16205408"/>
<dbReference type="EMBL" id="KC685370">
    <property type="protein sequence ID" value="AGI10592.1"/>
    <property type="molecule type" value="Genomic_DNA"/>
</dbReference>
<organism evidence="1 2">
    <name type="scientific">Bacillus phage MG-B1</name>
    <dbReference type="NCBI Taxonomy" id="1309583"/>
    <lineage>
        <taxon>Viruses</taxon>
        <taxon>Duplodnaviria</taxon>
        <taxon>Heunggongvirae</taxon>
        <taxon>Uroviricota</taxon>
        <taxon>Caudoviricetes</taxon>
        <taxon>Salasmaviridae</taxon>
        <taxon>Northropvirinae</taxon>
        <taxon>Klosterneuburgvirus</taxon>
        <taxon>Klosterneuburgvirus MGB1</taxon>
    </lineage>
</organism>
<keyword evidence="2" id="KW-1185">Reference proteome</keyword>
<accession>M4W8B5</accession>
<evidence type="ECO:0000313" key="1">
    <source>
        <dbReference type="EMBL" id="AGI10592.1"/>
    </source>
</evidence>
<evidence type="ECO:0000313" key="2">
    <source>
        <dbReference type="Proteomes" id="UP000012167"/>
    </source>
</evidence>
<proteinExistence type="predicted"/>
<protein>
    <recommendedName>
        <fullName evidence="3">DUF3310 domain-containing protein</fullName>
    </recommendedName>
</protein>
<evidence type="ECO:0008006" key="3">
    <source>
        <dbReference type="Google" id="ProtNLM"/>
    </source>
</evidence>
<dbReference type="RefSeq" id="YP_008060092.1">
    <property type="nucleotide sequence ID" value="NC_021336.1"/>
</dbReference>
<name>M4W8B5_9CAUD</name>
<sequence>MRDKEIIKPKHYHEGVNIDPIGYGKEHFTHEEMQGFYKMNVIKYITRSSKKNGLEDLIKAKNYLEMLIESVENDDSIG</sequence>